<reference evidence="3" key="1">
    <citation type="journal article" date="2019" name="Int. J. Syst. Evol. Microbiol.">
        <title>The Global Catalogue of Microorganisms (GCM) 10K type strain sequencing project: providing services to taxonomists for standard genome sequencing and annotation.</title>
        <authorList>
            <consortium name="The Broad Institute Genomics Platform"/>
            <consortium name="The Broad Institute Genome Sequencing Center for Infectious Disease"/>
            <person name="Wu L."/>
            <person name="Ma J."/>
        </authorList>
    </citation>
    <scope>NUCLEOTIDE SEQUENCE [LARGE SCALE GENOMIC DNA]</scope>
    <source>
        <strain evidence="3">CGMCC 1.10188</strain>
    </source>
</reference>
<accession>A0ABQ1J4R3</accession>
<evidence type="ECO:0000256" key="1">
    <source>
        <dbReference type="SAM" id="MobiDB-lite"/>
    </source>
</evidence>
<evidence type="ECO:0000313" key="2">
    <source>
        <dbReference type="EMBL" id="GGB60045.1"/>
    </source>
</evidence>
<keyword evidence="3" id="KW-1185">Reference proteome</keyword>
<dbReference type="EMBL" id="BMDZ01000091">
    <property type="protein sequence ID" value="GGB60045.1"/>
    <property type="molecule type" value="Genomic_DNA"/>
</dbReference>
<dbReference type="Proteomes" id="UP000603352">
    <property type="component" value="Unassembled WGS sequence"/>
</dbReference>
<name>A0ABQ1J4R3_9PROT</name>
<comment type="caution">
    <text evidence="2">The sequence shown here is derived from an EMBL/GenBank/DDBJ whole genome shotgun (WGS) entry which is preliminary data.</text>
</comment>
<evidence type="ECO:0008006" key="4">
    <source>
        <dbReference type="Google" id="ProtNLM"/>
    </source>
</evidence>
<gene>
    <name evidence="2" type="ORF">GCM10011505_45970</name>
</gene>
<proteinExistence type="predicted"/>
<evidence type="ECO:0000313" key="3">
    <source>
        <dbReference type="Proteomes" id="UP000603352"/>
    </source>
</evidence>
<sequence>MMNSSPPHPGAAAMEAYEAVRRAAELDDVVLRNARIDVHPKARALVKMQGDTLRFVIDRAQPEAERNRDAAMVVGHFTMTATVDAPQSLIDMPDITDVAPGDDMRRIVLITGQYDVSFTNIPDDADDDAVGLFIGLVGKFAVYPYFRNLVSQAAGMTHLDLPILPVLRDPQDRPHQAAAPAADTTAAPTKARKRRKPAEAANKAR</sequence>
<protein>
    <recommendedName>
        <fullName evidence="4">Preprotein translocase subunit SecB</fullName>
    </recommendedName>
</protein>
<dbReference type="RefSeq" id="WP_188582384.1">
    <property type="nucleotide sequence ID" value="NZ_BMDZ01000091.1"/>
</dbReference>
<organism evidence="2 3">
    <name type="scientific">Tistrella bauzanensis</name>
    <dbReference type="NCBI Taxonomy" id="657419"/>
    <lineage>
        <taxon>Bacteria</taxon>
        <taxon>Pseudomonadati</taxon>
        <taxon>Pseudomonadota</taxon>
        <taxon>Alphaproteobacteria</taxon>
        <taxon>Geminicoccales</taxon>
        <taxon>Geminicoccaceae</taxon>
        <taxon>Tistrella</taxon>
    </lineage>
</organism>
<feature type="region of interest" description="Disordered" evidence="1">
    <location>
        <begin position="170"/>
        <end position="205"/>
    </location>
</feature>
<feature type="compositionally biased region" description="Low complexity" evidence="1">
    <location>
        <begin position="177"/>
        <end position="189"/>
    </location>
</feature>